<proteinExistence type="predicted"/>
<sequence length="296" mass="30956">MTRTSALLIAALTAGVTGLGLTPAAPVPASDEPDACVEGYVWRLTSPDDHVCVPQAVQDQAAADNSQEEARRNPEGGPYGPATCLEGYVWREATPEDLVCVVPEVRTTTAQENAEAPNRWKATVRADGSNAYPFLYAAASYAITILPAGRGAEELSVLVVDAEGAATESGTGTTVANDQGTPSQRFEFQRWGGGAALSNAFQIVDGSQGGCLTVAEFGKGNGTKVVASSCKGDANQIWSLAGRRDGSWDLRVRHSGKCLTAHNPTLTAPSAGAYLEQWDCLGGKNQSWRVAPASTE</sequence>
<reference evidence="3" key="2">
    <citation type="submission" date="2020-09" db="EMBL/GenBank/DDBJ databases">
        <authorList>
            <person name="Sun Q."/>
            <person name="Ohkuma M."/>
        </authorList>
    </citation>
    <scope>NUCLEOTIDE SEQUENCE</scope>
    <source>
        <strain evidence="3">JCM 4125</strain>
    </source>
</reference>
<dbReference type="RefSeq" id="WP_189714133.1">
    <property type="nucleotide sequence ID" value="NZ_BMSA01000018.1"/>
</dbReference>
<dbReference type="SUPFAM" id="SSF50370">
    <property type="entry name" value="Ricin B-like lectins"/>
    <property type="match status" value="1"/>
</dbReference>
<evidence type="ECO:0000313" key="4">
    <source>
        <dbReference type="Proteomes" id="UP000646776"/>
    </source>
</evidence>
<dbReference type="PROSITE" id="PS00018">
    <property type="entry name" value="EF_HAND_1"/>
    <property type="match status" value="1"/>
</dbReference>
<dbReference type="EMBL" id="BMSA01000018">
    <property type="protein sequence ID" value="GGT70560.1"/>
    <property type="molecule type" value="Genomic_DNA"/>
</dbReference>
<dbReference type="InterPro" id="IPR035992">
    <property type="entry name" value="Ricin_B-like_lectins"/>
</dbReference>
<feature type="domain" description="Ricin B lectin" evidence="2">
    <location>
        <begin position="183"/>
        <end position="262"/>
    </location>
</feature>
<gene>
    <name evidence="3" type="ORF">GCM10010226_55540</name>
</gene>
<accession>A0A918HKY1</accession>
<feature type="region of interest" description="Disordered" evidence="1">
    <location>
        <begin position="59"/>
        <end position="79"/>
    </location>
</feature>
<evidence type="ECO:0000256" key="1">
    <source>
        <dbReference type="SAM" id="MobiDB-lite"/>
    </source>
</evidence>
<organism evidence="3 4">
    <name type="scientific">Streptomyces phaeofaciens</name>
    <dbReference type="NCBI Taxonomy" id="68254"/>
    <lineage>
        <taxon>Bacteria</taxon>
        <taxon>Bacillati</taxon>
        <taxon>Actinomycetota</taxon>
        <taxon>Actinomycetes</taxon>
        <taxon>Kitasatosporales</taxon>
        <taxon>Streptomycetaceae</taxon>
        <taxon>Streptomyces</taxon>
    </lineage>
</organism>
<dbReference type="AlphaFoldDB" id="A0A918HKY1"/>
<dbReference type="Pfam" id="PF14200">
    <property type="entry name" value="RicinB_lectin_2"/>
    <property type="match status" value="1"/>
</dbReference>
<evidence type="ECO:0000259" key="2">
    <source>
        <dbReference type="Pfam" id="PF14200"/>
    </source>
</evidence>
<dbReference type="CDD" id="cd00161">
    <property type="entry name" value="beta-trefoil_Ricin-like"/>
    <property type="match status" value="1"/>
</dbReference>
<name>A0A918HKY1_9ACTN</name>
<dbReference type="InterPro" id="IPR018247">
    <property type="entry name" value="EF_Hand_1_Ca_BS"/>
</dbReference>
<protein>
    <recommendedName>
        <fullName evidence="2">Ricin B lectin domain-containing protein</fullName>
    </recommendedName>
</protein>
<dbReference type="InterPro" id="IPR000772">
    <property type="entry name" value="Ricin_B_lectin"/>
</dbReference>
<dbReference type="PROSITE" id="PS50231">
    <property type="entry name" value="RICIN_B_LECTIN"/>
    <property type="match status" value="1"/>
</dbReference>
<dbReference type="Gene3D" id="2.80.10.50">
    <property type="match status" value="1"/>
</dbReference>
<evidence type="ECO:0000313" key="3">
    <source>
        <dbReference type="EMBL" id="GGT70560.1"/>
    </source>
</evidence>
<comment type="caution">
    <text evidence="3">The sequence shown here is derived from an EMBL/GenBank/DDBJ whole genome shotgun (WGS) entry which is preliminary data.</text>
</comment>
<keyword evidence="4" id="KW-1185">Reference proteome</keyword>
<reference evidence="3" key="1">
    <citation type="journal article" date="2014" name="Int. J. Syst. Evol. Microbiol.">
        <title>Complete genome sequence of Corynebacterium casei LMG S-19264T (=DSM 44701T), isolated from a smear-ripened cheese.</title>
        <authorList>
            <consortium name="US DOE Joint Genome Institute (JGI-PGF)"/>
            <person name="Walter F."/>
            <person name="Albersmeier A."/>
            <person name="Kalinowski J."/>
            <person name="Ruckert C."/>
        </authorList>
    </citation>
    <scope>NUCLEOTIDE SEQUENCE</scope>
    <source>
        <strain evidence="3">JCM 4125</strain>
    </source>
</reference>
<dbReference type="Proteomes" id="UP000646776">
    <property type="component" value="Unassembled WGS sequence"/>
</dbReference>